<sequence>MNDQEDWDGAVVRDLLTFSSENYGKVRGKILAVSTKCKGAVEQIEEFVLQKALATFCPNHYLTFMPQCAFMKQYLLDIKGGLKVCSKEECEAIGKEYPENLGMFEEPSCVYKFQEGENEEKRRMYISFKPERSGEVNDYDLMKRASCIYVMFA</sequence>
<name>A0A1I8A5E7_9BILA</name>
<evidence type="ECO:0000313" key="1">
    <source>
        <dbReference type="Proteomes" id="UP000095287"/>
    </source>
</evidence>
<evidence type="ECO:0000313" key="2">
    <source>
        <dbReference type="WBParaSite" id="L893_g33039.t1"/>
    </source>
</evidence>
<dbReference type="WBParaSite" id="L893_g33039.t1">
    <property type="protein sequence ID" value="L893_g33039.t1"/>
    <property type="gene ID" value="L893_g33039"/>
</dbReference>
<protein>
    <submittedName>
        <fullName evidence="2">FZ domain-containing protein</fullName>
    </submittedName>
</protein>
<reference evidence="2" key="1">
    <citation type="submission" date="2016-11" db="UniProtKB">
        <authorList>
            <consortium name="WormBaseParasite"/>
        </authorList>
    </citation>
    <scope>IDENTIFICATION</scope>
</reference>
<proteinExistence type="predicted"/>
<keyword evidence="1" id="KW-1185">Reference proteome</keyword>
<dbReference type="AlphaFoldDB" id="A0A1I8A5E7"/>
<organism evidence="1 2">
    <name type="scientific">Steinernema glaseri</name>
    <dbReference type="NCBI Taxonomy" id="37863"/>
    <lineage>
        <taxon>Eukaryota</taxon>
        <taxon>Metazoa</taxon>
        <taxon>Ecdysozoa</taxon>
        <taxon>Nematoda</taxon>
        <taxon>Chromadorea</taxon>
        <taxon>Rhabditida</taxon>
        <taxon>Tylenchina</taxon>
        <taxon>Panagrolaimomorpha</taxon>
        <taxon>Strongyloidoidea</taxon>
        <taxon>Steinernematidae</taxon>
        <taxon>Steinernema</taxon>
    </lineage>
</organism>
<accession>A0A1I8A5E7</accession>
<dbReference type="Proteomes" id="UP000095287">
    <property type="component" value="Unplaced"/>
</dbReference>